<comment type="subunit">
    <text evidence="2">Interacts with coenzyme Q.</text>
</comment>
<dbReference type="PANTHER" id="PTHR12901:SF10">
    <property type="entry name" value="COENZYME Q-BINDING PROTEIN COQ10, MITOCHONDRIAL"/>
    <property type="match status" value="1"/>
</dbReference>
<evidence type="ECO:0000256" key="2">
    <source>
        <dbReference type="ARBA" id="ARBA00011814"/>
    </source>
</evidence>
<dbReference type="EMBL" id="JANBUW010000002">
    <property type="protein sequence ID" value="KAJ2852550.1"/>
    <property type="molecule type" value="Genomic_DNA"/>
</dbReference>
<dbReference type="CDD" id="cd07813">
    <property type="entry name" value="COQ10p_like"/>
    <property type="match status" value="1"/>
</dbReference>
<dbReference type="Proteomes" id="UP001139887">
    <property type="component" value="Unassembled WGS sequence"/>
</dbReference>
<proteinExistence type="inferred from homology"/>
<keyword evidence="6" id="KW-1185">Reference proteome</keyword>
<evidence type="ECO:0000313" key="6">
    <source>
        <dbReference type="Proteomes" id="UP001139887"/>
    </source>
</evidence>
<evidence type="ECO:0000256" key="3">
    <source>
        <dbReference type="ARBA" id="ARBA00024947"/>
    </source>
</evidence>
<comment type="function">
    <text evidence="3">Required for the function of coenzyme Q in the respiratory chain. May serve as a chaperone or may be involved in the transport of Q6 from its site of synthesis to the catalytic sites of the respiratory complexes.</text>
</comment>
<evidence type="ECO:0000259" key="4">
    <source>
        <dbReference type="Pfam" id="PF03364"/>
    </source>
</evidence>
<feature type="domain" description="Coenzyme Q-binding protein COQ10 START" evidence="4">
    <location>
        <begin position="21"/>
        <end position="178"/>
    </location>
</feature>
<dbReference type="InterPro" id="IPR044996">
    <property type="entry name" value="COQ10-like"/>
</dbReference>
<dbReference type="InterPro" id="IPR005031">
    <property type="entry name" value="COQ10_START"/>
</dbReference>
<dbReference type="GO" id="GO:0045333">
    <property type="term" value="P:cellular respiration"/>
    <property type="evidence" value="ECO:0007669"/>
    <property type="project" value="InterPro"/>
</dbReference>
<protein>
    <submittedName>
        <fullName evidence="5">Coenzyme Q-binding protein coq10a, mitochondrial</fullName>
    </submittedName>
</protein>
<dbReference type="GO" id="GO:0048039">
    <property type="term" value="F:ubiquinone binding"/>
    <property type="evidence" value="ECO:0007669"/>
    <property type="project" value="InterPro"/>
</dbReference>
<dbReference type="InterPro" id="IPR023393">
    <property type="entry name" value="START-like_dom_sf"/>
</dbReference>
<comment type="similarity">
    <text evidence="1">Belongs to the COQ10 family.</text>
</comment>
<comment type="caution">
    <text evidence="5">The sequence shown here is derived from an EMBL/GenBank/DDBJ whole genome shotgun (WGS) entry which is preliminary data.</text>
</comment>
<accession>A0A9W8IBK8</accession>
<organism evidence="5 6">
    <name type="scientific">Coemansia brasiliensis</name>
    <dbReference type="NCBI Taxonomy" id="2650707"/>
    <lineage>
        <taxon>Eukaryota</taxon>
        <taxon>Fungi</taxon>
        <taxon>Fungi incertae sedis</taxon>
        <taxon>Zoopagomycota</taxon>
        <taxon>Kickxellomycotina</taxon>
        <taxon>Kickxellomycetes</taxon>
        <taxon>Kickxellales</taxon>
        <taxon>Kickxellaceae</taxon>
        <taxon>Coemansia</taxon>
    </lineage>
</organism>
<name>A0A9W8IBK8_9FUNG</name>
<evidence type="ECO:0000256" key="1">
    <source>
        <dbReference type="ARBA" id="ARBA00006885"/>
    </source>
</evidence>
<dbReference type="Gene3D" id="3.30.530.20">
    <property type="match status" value="1"/>
</dbReference>
<reference evidence="5" key="1">
    <citation type="submission" date="2022-07" db="EMBL/GenBank/DDBJ databases">
        <title>Phylogenomic reconstructions and comparative analyses of Kickxellomycotina fungi.</title>
        <authorList>
            <person name="Reynolds N.K."/>
            <person name="Stajich J.E."/>
            <person name="Barry K."/>
            <person name="Grigoriev I.V."/>
            <person name="Crous P."/>
            <person name="Smith M.E."/>
        </authorList>
    </citation>
    <scope>NUCLEOTIDE SEQUENCE</scope>
    <source>
        <strain evidence="5">NRRL 1566</strain>
    </source>
</reference>
<dbReference type="AlphaFoldDB" id="A0A9W8IBK8"/>
<sequence length="193" mass="21562">MPFGSSKRPSGQKFQETQIFPYSREQVFDLVADIDRYSEFVPMCTESKIFRGTRRVEQINSNQAGQDPAVIDRHVVQAELAVGYPPFRERYTSDVVLERPWRIVATAVPGGGIFTHMRTIWVFAKADSSAGLPTSPFIQAAGSSTRVSFSIEYEFASPLHAQAASLVFDTMAQKNMAAYLARCHLLYGKSAKR</sequence>
<dbReference type="PANTHER" id="PTHR12901">
    <property type="entry name" value="SPERM PROTEIN HOMOLOG"/>
    <property type="match status" value="1"/>
</dbReference>
<gene>
    <name evidence="5" type="primary">COQ10A</name>
    <name evidence="5" type="ORF">IWW36_000179</name>
</gene>
<dbReference type="Pfam" id="PF03364">
    <property type="entry name" value="Polyketide_cyc"/>
    <property type="match status" value="1"/>
</dbReference>
<evidence type="ECO:0000313" key="5">
    <source>
        <dbReference type="EMBL" id="KAJ2852550.1"/>
    </source>
</evidence>
<dbReference type="GO" id="GO:0005739">
    <property type="term" value="C:mitochondrion"/>
    <property type="evidence" value="ECO:0007669"/>
    <property type="project" value="TreeGrafter"/>
</dbReference>
<dbReference type="OrthoDB" id="292693at2759"/>
<dbReference type="SUPFAM" id="SSF55961">
    <property type="entry name" value="Bet v1-like"/>
    <property type="match status" value="1"/>
</dbReference>